<dbReference type="EMBL" id="NRRL01000006">
    <property type="protein sequence ID" value="MBK1667312.1"/>
    <property type="molecule type" value="Genomic_DNA"/>
</dbReference>
<dbReference type="InterPro" id="IPR029045">
    <property type="entry name" value="ClpP/crotonase-like_dom_sf"/>
</dbReference>
<evidence type="ECO:0000256" key="1">
    <source>
        <dbReference type="SAM" id="SignalP"/>
    </source>
</evidence>
<name>A0ABS1DBL3_9PROT</name>
<proteinExistence type="predicted"/>
<dbReference type="SUPFAM" id="SSF52096">
    <property type="entry name" value="ClpP/crotonase"/>
    <property type="match status" value="1"/>
</dbReference>
<feature type="signal peptide" evidence="1">
    <location>
        <begin position="1"/>
        <end position="26"/>
    </location>
</feature>
<protein>
    <submittedName>
        <fullName evidence="2">Uncharacterized protein</fullName>
    </submittedName>
</protein>
<evidence type="ECO:0000313" key="2">
    <source>
        <dbReference type="EMBL" id="MBK1667312.1"/>
    </source>
</evidence>
<feature type="chain" id="PRO_5045952076" evidence="1">
    <location>
        <begin position="27"/>
        <end position="378"/>
    </location>
</feature>
<dbReference type="Proteomes" id="UP001296873">
    <property type="component" value="Unassembled WGS sequence"/>
</dbReference>
<accession>A0ABS1DBL3</accession>
<sequence length="378" mass="42115">MLRSAFPRFRPIALLLGMFGSLVATAALAQDAPDAPMTFRTAGTGGNCADCVWIAAEGRITEDTVERFERYLRELKRPLPDTVRLNSRGGLILPALTLGERFRAHGMTTTVEATNDLADMPYQQSTPGMCYSACAYAFLGGANRHLPERSQLGVHQHFIPSAEAKAAEQRFEARSDLSSDQLLTGVIAWYMSKMDVDPRLLLQASTTPSGEIYLPERAELREMNAITPQPGWSAWRLERIDDRLVYAQTFEYGRRKIRASLTCRDGGEFWLTMMTPFRRHGFSQAELNDEFKPNLAVGDVTRQLSGDRARVVRKDGMLIILAELEGSMVRGVAAGQRLRLNPRFTQAMFSGYLAVHGTLTPLPDPDDMASLIRRACPR</sequence>
<keyword evidence="1" id="KW-0732">Signal</keyword>
<comment type="caution">
    <text evidence="2">The sequence shown here is derived from an EMBL/GenBank/DDBJ whole genome shotgun (WGS) entry which is preliminary data.</text>
</comment>
<dbReference type="RefSeq" id="WP_200339382.1">
    <property type="nucleotide sequence ID" value="NZ_NRRL01000006.1"/>
</dbReference>
<reference evidence="2 3" key="1">
    <citation type="journal article" date="2020" name="Microorganisms">
        <title>Osmotic Adaptation and Compatible Solute Biosynthesis of Phototrophic Bacteria as Revealed from Genome Analyses.</title>
        <authorList>
            <person name="Imhoff J.F."/>
            <person name="Rahn T."/>
            <person name="Kunzel S."/>
            <person name="Keller A."/>
            <person name="Neulinger S.C."/>
        </authorList>
    </citation>
    <scope>NUCLEOTIDE SEQUENCE [LARGE SCALE GENOMIC DNA]</scope>
    <source>
        <strain evidence="2 3">DSM 9895</strain>
    </source>
</reference>
<organism evidence="2 3">
    <name type="scientific">Rhodovibrio sodomensis</name>
    <dbReference type="NCBI Taxonomy" id="1088"/>
    <lineage>
        <taxon>Bacteria</taxon>
        <taxon>Pseudomonadati</taxon>
        <taxon>Pseudomonadota</taxon>
        <taxon>Alphaproteobacteria</taxon>
        <taxon>Rhodospirillales</taxon>
        <taxon>Rhodovibrionaceae</taxon>
        <taxon>Rhodovibrio</taxon>
    </lineage>
</organism>
<evidence type="ECO:0000313" key="3">
    <source>
        <dbReference type="Proteomes" id="UP001296873"/>
    </source>
</evidence>
<gene>
    <name evidence="2" type="ORF">CKO28_04595</name>
</gene>
<keyword evidence="3" id="KW-1185">Reference proteome</keyword>
<dbReference type="Gene3D" id="3.90.226.10">
    <property type="entry name" value="2-enoyl-CoA Hydratase, Chain A, domain 1"/>
    <property type="match status" value="1"/>
</dbReference>